<gene>
    <name evidence="2" type="ORF">ENS19_05990</name>
</gene>
<organism evidence="2">
    <name type="scientific">Candidatus Methanomethylicus mesodigestus</name>
    <dbReference type="NCBI Taxonomy" id="1867258"/>
    <lineage>
        <taxon>Archaea</taxon>
        <taxon>Thermoproteota</taxon>
        <taxon>Methanosuratincolia</taxon>
        <taxon>Candidatus Methanomethylicales</taxon>
        <taxon>Candidatus Methanomethylicaceae</taxon>
        <taxon>Candidatus Methanomethylicus</taxon>
    </lineage>
</organism>
<keyword evidence="1" id="KW-0812">Transmembrane</keyword>
<accession>A0A7C3ETB1</accession>
<feature type="transmembrane region" description="Helical" evidence="1">
    <location>
        <begin position="60"/>
        <end position="79"/>
    </location>
</feature>
<reference evidence="2" key="1">
    <citation type="journal article" date="2020" name="mSystems">
        <title>Genome- and Community-Level Interaction Insights into Carbon Utilization and Element Cycling Functions of Hydrothermarchaeota in Hydrothermal Sediment.</title>
        <authorList>
            <person name="Zhou Z."/>
            <person name="Liu Y."/>
            <person name="Xu W."/>
            <person name="Pan J."/>
            <person name="Luo Z.H."/>
            <person name="Li M."/>
        </authorList>
    </citation>
    <scope>NUCLEOTIDE SEQUENCE [LARGE SCALE GENOMIC DNA]</scope>
    <source>
        <strain evidence="2">SpSt-468</strain>
    </source>
</reference>
<feature type="transmembrane region" description="Helical" evidence="1">
    <location>
        <begin position="7"/>
        <end position="26"/>
    </location>
</feature>
<protein>
    <submittedName>
        <fullName evidence="2">Uncharacterized protein</fullName>
    </submittedName>
</protein>
<dbReference type="EMBL" id="DSTX01000011">
    <property type="protein sequence ID" value="HFK20820.1"/>
    <property type="molecule type" value="Genomic_DNA"/>
</dbReference>
<dbReference type="AlphaFoldDB" id="A0A7C3ETB1"/>
<evidence type="ECO:0000313" key="2">
    <source>
        <dbReference type="EMBL" id="HFK20820.1"/>
    </source>
</evidence>
<keyword evidence="1" id="KW-1133">Transmembrane helix</keyword>
<feature type="transmembrane region" description="Helical" evidence="1">
    <location>
        <begin position="32"/>
        <end position="48"/>
    </location>
</feature>
<comment type="caution">
    <text evidence="2">The sequence shown here is derived from an EMBL/GenBank/DDBJ whole genome shotgun (WGS) entry which is preliminary data.</text>
</comment>
<sequence>MEKSQISNLVLGSFIFATVWALSSLGEGRIDVYVSMFALEYFVCLAVFRPRRRCFDFPAALLFGAFALIVSLRVIEILYR</sequence>
<keyword evidence="1" id="KW-0472">Membrane</keyword>
<name>A0A7C3ETB1_9CREN</name>
<proteinExistence type="predicted"/>
<evidence type="ECO:0000256" key="1">
    <source>
        <dbReference type="SAM" id="Phobius"/>
    </source>
</evidence>